<dbReference type="CDD" id="cd00130">
    <property type="entry name" value="PAS"/>
    <property type="match status" value="5"/>
</dbReference>
<keyword evidence="4" id="KW-0808">Transferase</keyword>
<feature type="domain" description="PAS" evidence="7">
    <location>
        <begin position="817"/>
        <end position="876"/>
    </location>
</feature>
<evidence type="ECO:0000259" key="6">
    <source>
        <dbReference type="PROSITE" id="PS50109"/>
    </source>
</evidence>
<dbReference type="Pfam" id="PF02518">
    <property type="entry name" value="HATPase_c"/>
    <property type="match status" value="1"/>
</dbReference>
<dbReference type="EMBL" id="CP011390">
    <property type="protein sequence ID" value="ANE50238.1"/>
    <property type="molecule type" value="Genomic_DNA"/>
</dbReference>
<dbReference type="EC" id="2.7.13.3" evidence="2"/>
<evidence type="ECO:0000256" key="4">
    <source>
        <dbReference type="ARBA" id="ARBA00022679"/>
    </source>
</evidence>
<dbReference type="PANTHER" id="PTHR43304:SF1">
    <property type="entry name" value="PAC DOMAIN-CONTAINING PROTEIN"/>
    <property type="match status" value="1"/>
</dbReference>
<dbReference type="NCBIfam" id="TIGR00229">
    <property type="entry name" value="sensory_box"/>
    <property type="match status" value="6"/>
</dbReference>
<dbReference type="PRINTS" id="PR00344">
    <property type="entry name" value="BCTRLSENSOR"/>
</dbReference>
<keyword evidence="3" id="KW-0597">Phosphoprotein</keyword>
<accession>A0A172TTF5</accession>
<evidence type="ECO:0000259" key="8">
    <source>
        <dbReference type="PROSITE" id="PS50113"/>
    </source>
</evidence>
<dbReference type="SUPFAM" id="SSF55874">
    <property type="entry name" value="ATPase domain of HSP90 chaperone/DNA topoisomerase II/histidine kinase"/>
    <property type="match status" value="1"/>
</dbReference>
<dbReference type="SMART" id="SM00091">
    <property type="entry name" value="PAS"/>
    <property type="match status" value="6"/>
</dbReference>
<evidence type="ECO:0000313" key="10">
    <source>
        <dbReference type="Proteomes" id="UP000077177"/>
    </source>
</evidence>
<evidence type="ECO:0000259" key="7">
    <source>
        <dbReference type="PROSITE" id="PS50112"/>
    </source>
</evidence>
<reference evidence="9 10" key="2">
    <citation type="journal article" date="2016" name="Int. J. Syst. Evol. Microbiol.">
        <title>Flavisolibacter tropicus sp. nov., isolated from tropical soil.</title>
        <authorList>
            <person name="Lee J.J."/>
            <person name="Kang M.S."/>
            <person name="Kim G.S."/>
            <person name="Lee C.S."/>
            <person name="Lim S."/>
            <person name="Lee J."/>
            <person name="Roh S.H."/>
            <person name="Kang H."/>
            <person name="Ha J.M."/>
            <person name="Bae S."/>
            <person name="Jung H.Y."/>
            <person name="Kim M.K."/>
        </authorList>
    </citation>
    <scope>NUCLEOTIDE SEQUENCE [LARGE SCALE GENOMIC DNA]</scope>
    <source>
        <strain evidence="9 10">LCS9</strain>
    </source>
</reference>
<dbReference type="Pfam" id="PF08447">
    <property type="entry name" value="PAS_3"/>
    <property type="match status" value="6"/>
</dbReference>
<dbReference type="SUPFAM" id="SSF55785">
    <property type="entry name" value="PYP-like sensor domain (PAS domain)"/>
    <property type="match status" value="6"/>
</dbReference>
<dbReference type="SMART" id="SM00388">
    <property type="entry name" value="HisKA"/>
    <property type="match status" value="1"/>
</dbReference>
<feature type="domain" description="PAS" evidence="7">
    <location>
        <begin position="679"/>
        <end position="753"/>
    </location>
</feature>
<dbReference type="AlphaFoldDB" id="A0A172TTF5"/>
<feature type="domain" description="PAC" evidence="8">
    <location>
        <begin position="499"/>
        <end position="551"/>
    </location>
</feature>
<dbReference type="InterPro" id="IPR035965">
    <property type="entry name" value="PAS-like_dom_sf"/>
</dbReference>
<dbReference type="PROSITE" id="PS50112">
    <property type="entry name" value="PAS"/>
    <property type="match status" value="3"/>
</dbReference>
<reference evidence="10" key="1">
    <citation type="submission" date="2015-01" db="EMBL/GenBank/DDBJ databases">
        <title>Flavisolibacter sp./LCS9/ whole genome sequencing.</title>
        <authorList>
            <person name="Kim M.K."/>
            <person name="Srinivasan S."/>
            <person name="Lee J.-J."/>
        </authorList>
    </citation>
    <scope>NUCLEOTIDE SEQUENCE [LARGE SCALE GENOMIC DNA]</scope>
    <source>
        <strain evidence="10">LCS9</strain>
    </source>
</reference>
<dbReference type="PANTHER" id="PTHR43304">
    <property type="entry name" value="PHYTOCHROME-LIKE PROTEIN CPH1"/>
    <property type="match status" value="1"/>
</dbReference>
<evidence type="ECO:0000256" key="2">
    <source>
        <dbReference type="ARBA" id="ARBA00012438"/>
    </source>
</evidence>
<dbReference type="Gene3D" id="2.10.70.100">
    <property type="match status" value="3"/>
</dbReference>
<evidence type="ECO:0000256" key="1">
    <source>
        <dbReference type="ARBA" id="ARBA00000085"/>
    </source>
</evidence>
<dbReference type="SMART" id="SM00387">
    <property type="entry name" value="HATPase_c"/>
    <property type="match status" value="1"/>
</dbReference>
<dbReference type="InterPro" id="IPR004358">
    <property type="entry name" value="Sig_transdc_His_kin-like_C"/>
</dbReference>
<protein>
    <recommendedName>
        <fullName evidence="2">histidine kinase</fullName>
        <ecNumber evidence="2">2.7.13.3</ecNumber>
    </recommendedName>
</protein>
<feature type="domain" description="PAS" evidence="7">
    <location>
        <begin position="425"/>
        <end position="497"/>
    </location>
</feature>
<dbReference type="RefSeq" id="WP_066402735.1">
    <property type="nucleotide sequence ID" value="NZ_CP011390.1"/>
</dbReference>
<dbReference type="Gene3D" id="3.30.450.20">
    <property type="entry name" value="PAS domain"/>
    <property type="match status" value="6"/>
</dbReference>
<name>A0A172TTF5_9BACT</name>
<dbReference type="Gene3D" id="3.30.565.10">
    <property type="entry name" value="Histidine kinase-like ATPase, C-terminal domain"/>
    <property type="match status" value="1"/>
</dbReference>
<proteinExistence type="predicted"/>
<sequence>MKTIDETIHSLHFRFLPSYAQYLLDQNLDAFIQIQFEVGTQLDVPLLRAFKNLGAEETREIGLKNNTEFLSYLASNKAEEFILLAIDQWISNALPIVDKHEVIPEDISMIVFMRKKAFLQLLPSYCTDPEQMIQIIAEIDYFLARLTSATTDTYIKLLQDKIAHHTHFIEKVSSTSPSAIYVFDLLEQKLVFTNDKFKDIFSVLMGESSKLDINFFDAFIHPDHVQEVKSYFKKLQNIPDKETGTYKYCIKSKEGNYRWVRSYDSVFKRTEEGKVQQIIGAIIDVNKEKTVSDELRRREEQLTEAQALAHMGSWSWNIETGEVLWSDEMYRIYQLDSNTALSYDRLMNFNHPEDRELVQLKLTETLETKNSTEFQNRIELKDGTIKYIHATAEVRVNREGQVVEMLGTVQDITERQELLNHLKRNESLYRQAEELANLGNWIWDLKNNTVEWTDQLYKIYGLEPQSEKITIDRFLSLVHPDDRPYIRESITENMKLDYVDRNFRIITPQGIIKTLRSIAQTQRNGNGQLLNIFGTEQDITEQQSLIEQLRQSESLYKQAQALARIGNWSIDLTNNEVKWSEELYNIYELDKGQELSVEKWFDYLHPEDKESVSHYWQECLAQKHPYDKVHRVILPSGKVKTLHRKGEFVFDSNGTAIKLIGTTQDITDQFLIQQELKEKQTFIQKITDATPALITSYNVATDQYEFVNEGLYKLLGYDPKEAIGQGSIFFTQLIHPDDALELIQKTMAALEDANRHPDDNQIAEYAYRIRHKNGQYRWINTYATVFDRNSNGQVERILRISLDITEHAIAREKIEEQELFIKQVADASPTILYLFDTTTNTFSYINHEVYYVLGFTPEEILEMGAEAITALYHPEDLHLLPERRQSEKKFQHTNSMMQYECRLRSKTGEWCWMVVREVVFKRNDANRPVQVLGAALDISKRKEMERSLLQNTYQLQQSNASLEEFAYVASHDLKEPLRKISTFGDRLVNTQQDRLSDDGKIYLKKIIDASQRMQTMINDLLSISMITGNHSFQPYSLQAIVEEVKQTLEYKVEKENAIIDATGLPEANIIPSQFRQLFQNLLSNSLKFTREGVQPHIQITWAYIRPEELNHIQINKANQYLKLEFSDNGIGFEDEYAGKIFQIFQRLHGRSEYEGTGIGLAICKKIVEHHGGAIYAHGHPDHGAVFTILLPA</sequence>
<dbReference type="InterPro" id="IPR003661">
    <property type="entry name" value="HisK_dim/P_dom"/>
</dbReference>
<dbReference type="SUPFAM" id="SSF47384">
    <property type="entry name" value="Homodimeric domain of signal transducing histidine kinase"/>
    <property type="match status" value="1"/>
</dbReference>
<dbReference type="KEGG" id="fla:SY85_06710"/>
<dbReference type="SMART" id="SM00086">
    <property type="entry name" value="PAC"/>
    <property type="match status" value="6"/>
</dbReference>
<dbReference type="InterPro" id="IPR013655">
    <property type="entry name" value="PAS_fold_3"/>
</dbReference>
<dbReference type="CDD" id="cd00082">
    <property type="entry name" value="HisKA"/>
    <property type="match status" value="1"/>
</dbReference>
<dbReference type="GO" id="GO:0000155">
    <property type="term" value="F:phosphorelay sensor kinase activity"/>
    <property type="evidence" value="ECO:0007669"/>
    <property type="project" value="InterPro"/>
</dbReference>
<dbReference type="InterPro" id="IPR001610">
    <property type="entry name" value="PAC"/>
</dbReference>
<gene>
    <name evidence="9" type="ORF">SY85_06710</name>
</gene>
<dbReference type="InterPro" id="IPR036097">
    <property type="entry name" value="HisK_dim/P_sf"/>
</dbReference>
<evidence type="ECO:0000256" key="3">
    <source>
        <dbReference type="ARBA" id="ARBA00022553"/>
    </source>
</evidence>
<evidence type="ECO:0000256" key="5">
    <source>
        <dbReference type="ARBA" id="ARBA00022777"/>
    </source>
</evidence>
<dbReference type="InterPro" id="IPR000014">
    <property type="entry name" value="PAS"/>
</dbReference>
<feature type="domain" description="Histidine kinase" evidence="6">
    <location>
        <begin position="968"/>
        <end position="1192"/>
    </location>
</feature>
<dbReference type="InterPro" id="IPR052162">
    <property type="entry name" value="Sensor_kinase/Photoreceptor"/>
</dbReference>
<feature type="domain" description="PAC" evidence="8">
    <location>
        <begin position="626"/>
        <end position="678"/>
    </location>
</feature>
<dbReference type="Gene3D" id="1.10.287.130">
    <property type="match status" value="1"/>
</dbReference>
<feature type="domain" description="PAC" evidence="8">
    <location>
        <begin position="244"/>
        <end position="297"/>
    </location>
</feature>
<dbReference type="Pfam" id="PF00512">
    <property type="entry name" value="HisKA"/>
    <property type="match status" value="1"/>
</dbReference>
<evidence type="ECO:0000313" key="9">
    <source>
        <dbReference type="EMBL" id="ANE50238.1"/>
    </source>
</evidence>
<feature type="domain" description="PAC" evidence="8">
    <location>
        <begin position="372"/>
        <end position="424"/>
    </location>
</feature>
<dbReference type="InterPro" id="IPR036890">
    <property type="entry name" value="HATPase_C_sf"/>
</dbReference>
<comment type="catalytic activity">
    <reaction evidence="1">
        <text>ATP + protein L-histidine = ADP + protein N-phospho-L-histidine.</text>
        <dbReference type="EC" id="2.7.13.3"/>
    </reaction>
</comment>
<dbReference type="InterPro" id="IPR000700">
    <property type="entry name" value="PAS-assoc_C"/>
</dbReference>
<dbReference type="STRING" id="1492898.SY85_06710"/>
<dbReference type="InterPro" id="IPR005467">
    <property type="entry name" value="His_kinase_dom"/>
</dbReference>
<dbReference type="OrthoDB" id="9124519at2"/>
<dbReference type="PROSITE" id="PS50109">
    <property type="entry name" value="HIS_KIN"/>
    <property type="match status" value="1"/>
</dbReference>
<dbReference type="InterPro" id="IPR003594">
    <property type="entry name" value="HATPase_dom"/>
</dbReference>
<organism evidence="9 10">
    <name type="scientific">Flavisolibacter tropicus</name>
    <dbReference type="NCBI Taxonomy" id="1492898"/>
    <lineage>
        <taxon>Bacteria</taxon>
        <taxon>Pseudomonadati</taxon>
        <taxon>Bacteroidota</taxon>
        <taxon>Chitinophagia</taxon>
        <taxon>Chitinophagales</taxon>
        <taxon>Chitinophagaceae</taxon>
        <taxon>Flavisolibacter</taxon>
    </lineage>
</organism>
<feature type="domain" description="PAC" evidence="8">
    <location>
        <begin position="763"/>
        <end position="816"/>
    </location>
</feature>
<keyword evidence="10" id="KW-1185">Reference proteome</keyword>
<dbReference type="Proteomes" id="UP000077177">
    <property type="component" value="Chromosome"/>
</dbReference>
<feature type="domain" description="PAC" evidence="8">
    <location>
        <begin position="897"/>
        <end position="950"/>
    </location>
</feature>
<dbReference type="PROSITE" id="PS50113">
    <property type="entry name" value="PAC"/>
    <property type="match status" value="6"/>
</dbReference>
<keyword evidence="5" id="KW-0418">Kinase</keyword>